<evidence type="ECO:0000256" key="1">
    <source>
        <dbReference type="SAM" id="Phobius"/>
    </source>
</evidence>
<dbReference type="InterPro" id="IPR036514">
    <property type="entry name" value="SGNH_hydro_sf"/>
</dbReference>
<evidence type="ECO:0000313" key="3">
    <source>
        <dbReference type="EMBL" id="TFV98439.1"/>
    </source>
</evidence>
<keyword evidence="1" id="KW-0472">Membrane</keyword>
<evidence type="ECO:0000259" key="2">
    <source>
        <dbReference type="Pfam" id="PF13472"/>
    </source>
</evidence>
<dbReference type="RefSeq" id="WP_135120460.1">
    <property type="nucleotide sequence ID" value="NZ_SPQZ01000003.1"/>
</dbReference>
<proteinExistence type="predicted"/>
<dbReference type="Proteomes" id="UP000298127">
    <property type="component" value="Unassembled WGS sequence"/>
</dbReference>
<dbReference type="InterPro" id="IPR013830">
    <property type="entry name" value="SGNH_hydro"/>
</dbReference>
<dbReference type="AlphaFoldDB" id="A0A4Y9R1B1"/>
<sequence>MTSSTRKRRGGRAGARVVGAAIGVIGSFVTVALWVAWLRGRREHWRGTLSGSIPVNSAYWRELGSKPGEILYVAIGDSAAQGIGASRPAHSYVGFLARELRNRTSRAVRVANLSVSGGTVRTAIDIELPLLTALGAQPDILTVCIGANDIADFDAERFDSDIRELFAALPPHAIVADLPSFYFLPGEKKVLVANRLLRAAAADFGLEVVGLHAITKRQGLWGVSTQFAGDLFHPNDRGYALWARAFTPAVDRRLGEVLAQLD</sequence>
<dbReference type="Gene3D" id="3.40.50.1110">
    <property type="entry name" value="SGNH hydrolase"/>
    <property type="match status" value="1"/>
</dbReference>
<keyword evidence="1" id="KW-0812">Transmembrane</keyword>
<organism evidence="3 4">
    <name type="scientific">Orlajensenia leifsoniae</name>
    <dbReference type="NCBI Taxonomy" id="2561933"/>
    <lineage>
        <taxon>Bacteria</taxon>
        <taxon>Bacillati</taxon>
        <taxon>Actinomycetota</taxon>
        <taxon>Actinomycetes</taxon>
        <taxon>Micrococcales</taxon>
        <taxon>Microbacteriaceae</taxon>
        <taxon>Orlajensenia</taxon>
    </lineage>
</organism>
<dbReference type="CDD" id="cd00229">
    <property type="entry name" value="SGNH_hydrolase"/>
    <property type="match status" value="1"/>
</dbReference>
<dbReference type="EMBL" id="SPQZ01000003">
    <property type="protein sequence ID" value="TFV98439.1"/>
    <property type="molecule type" value="Genomic_DNA"/>
</dbReference>
<feature type="domain" description="SGNH hydrolase-type esterase" evidence="2">
    <location>
        <begin position="74"/>
        <end position="241"/>
    </location>
</feature>
<keyword evidence="4" id="KW-1185">Reference proteome</keyword>
<gene>
    <name evidence="3" type="ORF">E4M00_10635</name>
</gene>
<dbReference type="PANTHER" id="PTHR30383">
    <property type="entry name" value="THIOESTERASE 1/PROTEASE 1/LYSOPHOSPHOLIPASE L1"/>
    <property type="match status" value="1"/>
</dbReference>
<protein>
    <submittedName>
        <fullName evidence="3">SGNH/GDSL hydrolase family protein</fullName>
    </submittedName>
</protein>
<keyword evidence="3" id="KW-0378">Hydrolase</keyword>
<dbReference type="GO" id="GO:0004622">
    <property type="term" value="F:phosphatidylcholine lysophospholipase activity"/>
    <property type="evidence" value="ECO:0007669"/>
    <property type="project" value="TreeGrafter"/>
</dbReference>
<dbReference type="SUPFAM" id="SSF52266">
    <property type="entry name" value="SGNH hydrolase"/>
    <property type="match status" value="1"/>
</dbReference>
<dbReference type="Pfam" id="PF13472">
    <property type="entry name" value="Lipase_GDSL_2"/>
    <property type="match status" value="1"/>
</dbReference>
<name>A0A4Y9R1B1_9MICO</name>
<dbReference type="InterPro" id="IPR051532">
    <property type="entry name" value="Ester_Hydrolysis_Enzymes"/>
</dbReference>
<dbReference type="PANTHER" id="PTHR30383:SF5">
    <property type="entry name" value="SGNH HYDROLASE-TYPE ESTERASE DOMAIN-CONTAINING PROTEIN"/>
    <property type="match status" value="1"/>
</dbReference>
<accession>A0A4Y9R1B1</accession>
<reference evidence="3 4" key="1">
    <citation type="journal article" date="2018" name="J. Microbiol.">
        <title>Leifsonia flava sp. nov., a novel actinobacterium isolated from the rhizosphere of Aquilegia viridiflora.</title>
        <authorList>
            <person name="Cai Y."/>
            <person name="Tao W.Z."/>
            <person name="Ma Y.J."/>
            <person name="Cheng J."/>
            <person name="Zhang M.Y."/>
            <person name="Zhang Y.X."/>
        </authorList>
    </citation>
    <scope>NUCLEOTIDE SEQUENCE [LARGE SCALE GENOMIC DNA]</scope>
    <source>
        <strain evidence="3 4">SYP-B2174</strain>
    </source>
</reference>
<evidence type="ECO:0000313" key="4">
    <source>
        <dbReference type="Proteomes" id="UP000298127"/>
    </source>
</evidence>
<keyword evidence="1" id="KW-1133">Transmembrane helix</keyword>
<comment type="caution">
    <text evidence="3">The sequence shown here is derived from an EMBL/GenBank/DDBJ whole genome shotgun (WGS) entry which is preliminary data.</text>
</comment>
<feature type="transmembrane region" description="Helical" evidence="1">
    <location>
        <begin position="20"/>
        <end position="38"/>
    </location>
</feature>